<dbReference type="GO" id="GO:0030154">
    <property type="term" value="P:cell differentiation"/>
    <property type="evidence" value="ECO:0007669"/>
    <property type="project" value="UniProtKB-KW"/>
</dbReference>
<evidence type="ECO:0000256" key="7">
    <source>
        <dbReference type="PROSITE-ProRule" id="PRU00352"/>
    </source>
</evidence>
<name>A0AAU9XHH3_9CNID</name>
<dbReference type="GO" id="GO:0005886">
    <property type="term" value="C:plasma membrane"/>
    <property type="evidence" value="ECO:0007669"/>
    <property type="project" value="TreeGrafter"/>
</dbReference>
<dbReference type="PRINTS" id="PR01705">
    <property type="entry name" value="TSP1REPEAT"/>
</dbReference>
<keyword evidence="4 9" id="KW-0472">Membrane</keyword>
<dbReference type="InterPro" id="IPR000884">
    <property type="entry name" value="TSP1_rpt"/>
</dbReference>
<dbReference type="InterPro" id="IPR027231">
    <property type="entry name" value="Semaphorin"/>
</dbReference>
<evidence type="ECO:0000256" key="5">
    <source>
        <dbReference type="ARBA" id="ARBA00023157"/>
    </source>
</evidence>
<dbReference type="InterPro" id="IPR002165">
    <property type="entry name" value="Plexin_repeat"/>
</dbReference>
<dbReference type="InterPro" id="IPR016201">
    <property type="entry name" value="PSI"/>
</dbReference>
<keyword evidence="13" id="KW-1185">Reference proteome</keyword>
<feature type="signal peptide" evidence="10">
    <location>
        <begin position="1"/>
        <end position="21"/>
    </location>
</feature>
<dbReference type="GO" id="GO:0030335">
    <property type="term" value="P:positive regulation of cell migration"/>
    <property type="evidence" value="ECO:0007669"/>
    <property type="project" value="TreeGrafter"/>
</dbReference>
<evidence type="ECO:0000313" key="13">
    <source>
        <dbReference type="Proteomes" id="UP001159428"/>
    </source>
</evidence>
<dbReference type="SMART" id="SM00209">
    <property type="entry name" value="TSP1"/>
    <property type="match status" value="2"/>
</dbReference>
<proteinExistence type="predicted"/>
<evidence type="ECO:0000256" key="9">
    <source>
        <dbReference type="SAM" id="Phobius"/>
    </source>
</evidence>
<dbReference type="Pfam" id="PF00090">
    <property type="entry name" value="TSP_1"/>
    <property type="match status" value="2"/>
</dbReference>
<evidence type="ECO:0000256" key="10">
    <source>
        <dbReference type="SAM" id="SignalP"/>
    </source>
</evidence>
<dbReference type="PROSITE" id="PS51004">
    <property type="entry name" value="SEMA"/>
    <property type="match status" value="1"/>
</dbReference>
<dbReference type="EMBL" id="CALNXJ010000043">
    <property type="protein sequence ID" value="CAH3147727.1"/>
    <property type="molecule type" value="Genomic_DNA"/>
</dbReference>
<accession>A0AAU9XHH3</accession>
<keyword evidence="5" id="KW-1015">Disulfide bond</keyword>
<evidence type="ECO:0000313" key="12">
    <source>
        <dbReference type="EMBL" id="CAH3147727.1"/>
    </source>
</evidence>
<evidence type="ECO:0000256" key="6">
    <source>
        <dbReference type="ARBA" id="ARBA00023180"/>
    </source>
</evidence>
<dbReference type="SUPFAM" id="SSF101912">
    <property type="entry name" value="Sema domain"/>
    <property type="match status" value="1"/>
</dbReference>
<dbReference type="Gene3D" id="2.20.100.10">
    <property type="entry name" value="Thrombospondin type-1 (TSP1) repeat"/>
    <property type="match status" value="1"/>
</dbReference>
<dbReference type="PROSITE" id="PS50092">
    <property type="entry name" value="TSP1"/>
    <property type="match status" value="2"/>
</dbReference>
<feature type="compositionally biased region" description="Polar residues" evidence="8">
    <location>
        <begin position="912"/>
        <end position="924"/>
    </location>
</feature>
<feature type="region of interest" description="Disordered" evidence="8">
    <location>
        <begin position="887"/>
        <end position="935"/>
    </location>
</feature>
<dbReference type="GO" id="GO:0030215">
    <property type="term" value="F:semaphorin receptor binding"/>
    <property type="evidence" value="ECO:0007669"/>
    <property type="project" value="InterPro"/>
</dbReference>
<dbReference type="PROSITE" id="PS51257">
    <property type="entry name" value="PROKAR_LIPOPROTEIN"/>
    <property type="match status" value="1"/>
</dbReference>
<protein>
    <recommendedName>
        <fullName evidence="11">Sema domain-containing protein</fullName>
    </recommendedName>
</protein>
<dbReference type="AlphaFoldDB" id="A0AAU9XHH3"/>
<dbReference type="Pfam" id="PF01437">
    <property type="entry name" value="PSI"/>
    <property type="match status" value="1"/>
</dbReference>
<feature type="domain" description="Sema" evidence="11">
    <location>
        <begin position="28"/>
        <end position="501"/>
    </location>
</feature>
<dbReference type="SMART" id="SM00630">
    <property type="entry name" value="Sema"/>
    <property type="match status" value="1"/>
</dbReference>
<keyword evidence="9" id="KW-1133">Transmembrane helix</keyword>
<dbReference type="InterPro" id="IPR015943">
    <property type="entry name" value="WD40/YVTN_repeat-like_dom_sf"/>
</dbReference>
<dbReference type="SUPFAM" id="SSF103575">
    <property type="entry name" value="Plexin repeat"/>
    <property type="match status" value="1"/>
</dbReference>
<comment type="subcellular location">
    <subcellularLocation>
        <location evidence="1">Membrane</location>
        <topology evidence="1">Single-pass membrane protein</topology>
    </subcellularLocation>
</comment>
<keyword evidence="10" id="KW-0732">Signal</keyword>
<evidence type="ECO:0000256" key="8">
    <source>
        <dbReference type="SAM" id="MobiDB-lite"/>
    </source>
</evidence>
<sequence length="957" mass="108107">MKQRNGLYMLLLSHFAILSGCIVVASNREPHSRTQFEDIRPHLETLKTGGIKIGNYSVLSVDIKYNHLLVGARDNALLVDLGNINSVESWDLTTQSLGCDKGQDPSCHNYVKLMLPFEERIFICLTRGCIWRNRTNLNAAPGRDSNQNVFIADENYYSTPSQNDTGVITENGRVFTGTINLGTRISMIHGKSFKPRISEVSTDFTSESDFYSDVHFVKSFIIGKYVYIFFRERTMECKSCGKYKVSRVARICKGDYAGQSTLRKYFVTYQKAKLVCSDGGEYPVYFNEIQDVWWDSETNLFHAIFTSHPNGPPSSAICVYNLTDVNDVFYTSLFDSREAGNGKWVTVENKFKEYFDGCKVNENYLIPNPRPVPDGMMGTKNMVYSVYKDLLHDPLMHDPVLPTSLDSVQKQGNKAWFVKDGIRMTAIVLDKVGEHTVVYTSTDRGSVLKISQVAGSRQPCLLTEIDLFPINRQEVIKAMTIDPKQHILYFGSDTALTKLRLEQCGSHTHRRSCISASDPYCAWNKETRRCVSVLSSRDSNKLRKGSSTCPKTTEQIAWSPWKTCEGSDGNLCRCQFRPCQDRQNSSCQGGYELRFENCTVNVIVGSEREEWEKYGVQHGNWSAWDTWTDCETKPWVGVRKRTRNCTNPVPRRGGRPCVGEAVQYESCNLGKHEVEKRLLTNPTRSLNLSENKGVHFEVIFKTTGYNISNISVEILNKTFDCEKQRDLCGEGEWKAWRDWGQCSGEGFQIRRRDCKVEPCVGERLQERSCEPTSPSNCKGELDTNSWDVWSVCECNHDLKLPDGSGVRSRQLKCRRDCPNSVECPNTVQYGTCNCSTAVSGRRTDSEETEGSKFVSGLAIGLSVGLVVIILVVLGLYCVKRKQKEESTSYSVPKTPERSPKSDCLYSPITKENGVSTRGRPSSESQSKENNRNTRKNPCLAFKGFILCRTERAPSESV</sequence>
<keyword evidence="9" id="KW-0812">Transmembrane</keyword>
<feature type="chain" id="PRO_5043908599" description="Sema domain-containing protein" evidence="10">
    <location>
        <begin position="22"/>
        <end position="957"/>
    </location>
</feature>
<dbReference type="InterPro" id="IPR036352">
    <property type="entry name" value="Semap_dom_sf"/>
</dbReference>
<evidence type="ECO:0000256" key="3">
    <source>
        <dbReference type="ARBA" id="ARBA00022902"/>
    </source>
</evidence>
<evidence type="ECO:0000259" key="11">
    <source>
        <dbReference type="PROSITE" id="PS51004"/>
    </source>
</evidence>
<dbReference type="SUPFAM" id="SSF82895">
    <property type="entry name" value="TSP-1 type 1 repeat"/>
    <property type="match status" value="2"/>
</dbReference>
<keyword evidence="2" id="KW-0221">Differentiation</keyword>
<organism evidence="12 13">
    <name type="scientific">Pocillopora meandrina</name>
    <dbReference type="NCBI Taxonomy" id="46732"/>
    <lineage>
        <taxon>Eukaryota</taxon>
        <taxon>Metazoa</taxon>
        <taxon>Cnidaria</taxon>
        <taxon>Anthozoa</taxon>
        <taxon>Hexacorallia</taxon>
        <taxon>Scleractinia</taxon>
        <taxon>Astrocoeniina</taxon>
        <taxon>Pocilloporidae</taxon>
        <taxon>Pocillopora</taxon>
    </lineage>
</organism>
<evidence type="ECO:0000256" key="4">
    <source>
        <dbReference type="ARBA" id="ARBA00023136"/>
    </source>
</evidence>
<comment type="caution">
    <text evidence="7">Lacks conserved residue(s) required for the propagation of feature annotation.</text>
</comment>
<evidence type="ECO:0000256" key="1">
    <source>
        <dbReference type="ARBA" id="ARBA00004167"/>
    </source>
</evidence>
<dbReference type="FunFam" id="2.20.100.10:FF:000001">
    <property type="entry name" value="semaphorin-5A isoform X1"/>
    <property type="match status" value="1"/>
</dbReference>
<dbReference type="GO" id="GO:0045499">
    <property type="term" value="F:chemorepellent activity"/>
    <property type="evidence" value="ECO:0007669"/>
    <property type="project" value="TreeGrafter"/>
</dbReference>
<dbReference type="PANTHER" id="PTHR11036:SF127">
    <property type="entry name" value="SEMAPHORIN-1A"/>
    <property type="match status" value="1"/>
</dbReference>
<dbReference type="Gene3D" id="3.30.1680.10">
    <property type="entry name" value="ligand-binding face of the semaphorins, domain 2"/>
    <property type="match status" value="1"/>
</dbReference>
<keyword evidence="6" id="KW-0325">Glycoprotein</keyword>
<reference evidence="12 13" key="1">
    <citation type="submission" date="2022-05" db="EMBL/GenBank/DDBJ databases">
        <authorList>
            <consortium name="Genoscope - CEA"/>
            <person name="William W."/>
        </authorList>
    </citation>
    <scope>NUCLEOTIDE SEQUENCE [LARGE SCALE GENOMIC DNA]</scope>
</reference>
<evidence type="ECO:0000256" key="2">
    <source>
        <dbReference type="ARBA" id="ARBA00022782"/>
    </source>
</evidence>
<dbReference type="SMART" id="SM00423">
    <property type="entry name" value="PSI"/>
    <property type="match status" value="1"/>
</dbReference>
<comment type="caution">
    <text evidence="12">The sequence shown here is derived from an EMBL/GenBank/DDBJ whole genome shotgun (WGS) entry which is preliminary data.</text>
</comment>
<dbReference type="PANTHER" id="PTHR11036">
    <property type="entry name" value="SEMAPHORIN"/>
    <property type="match status" value="1"/>
</dbReference>
<dbReference type="InterPro" id="IPR036383">
    <property type="entry name" value="TSP1_rpt_sf"/>
</dbReference>
<keyword evidence="3" id="KW-0524">Neurogenesis</keyword>
<dbReference type="GO" id="GO:0007399">
    <property type="term" value="P:nervous system development"/>
    <property type="evidence" value="ECO:0007669"/>
    <property type="project" value="UniProtKB-KW"/>
</dbReference>
<feature type="transmembrane region" description="Helical" evidence="9">
    <location>
        <begin position="853"/>
        <end position="878"/>
    </location>
</feature>
<dbReference type="Pfam" id="PF01403">
    <property type="entry name" value="Sema"/>
    <property type="match status" value="1"/>
</dbReference>
<dbReference type="InterPro" id="IPR001627">
    <property type="entry name" value="Semap_dom"/>
</dbReference>
<gene>
    <name evidence="12" type="ORF">PMEA_00023595</name>
</gene>
<dbReference type="Proteomes" id="UP001159428">
    <property type="component" value="Unassembled WGS sequence"/>
</dbReference>
<dbReference type="Gene3D" id="2.130.10.10">
    <property type="entry name" value="YVTN repeat-like/Quinoprotein amine dehydrogenase"/>
    <property type="match status" value="1"/>
</dbReference>